<protein>
    <submittedName>
        <fullName evidence="8">UV DNA damage endonuclease</fullName>
        <ecNumber evidence="8">3.-.-.-</ecNumber>
    </submittedName>
</protein>
<comment type="caution">
    <text evidence="8">The sequence shown here is derived from an EMBL/GenBank/DDBJ whole genome shotgun (WGS) entry which is preliminary data.</text>
</comment>
<dbReference type="GO" id="GO:0016787">
    <property type="term" value="F:hydrolase activity"/>
    <property type="evidence" value="ECO:0007669"/>
    <property type="project" value="UniProtKB-KW"/>
</dbReference>
<keyword evidence="6" id="KW-0234">DNA repair</keyword>
<sequence length="392" mass="44648">MTDVPSTPERPLRLGFPVKVMGKPGFKSNDTRRWQKNPHLKCSLEEVSKILDYLAGEKLDMYRLSSDLAPYATHPDMPQFHNMVAESDAELRAFGAKARELDIRLSFHPSQYVLLNSPDPDLTAKSIWDLSSQAEMLDRMELNDEAVMVTHVGGVYDDPEASRARWIEGFEKCPEHVKRRLVLENDDIRFSCADVLWIHERTGVRLIFDYQHMWCLNPERLEMRPTLERFLATWPEGVRPKIHFSSPRTEMREIKQKITPKQRAAAKAGKSNTKKGELLKTSVKATARIKTVLRPPIWTGHSDFTNPFEFATFMRMAEGLEFDVMMEGKSKDVSLLKLRPDLLRFAPDVAARFGIRAEDAAALARDEAALERGVAAEDEPDVDEGLQLEAAE</sequence>
<evidence type="ECO:0000313" key="9">
    <source>
        <dbReference type="Proteomes" id="UP000546200"/>
    </source>
</evidence>
<evidence type="ECO:0000256" key="3">
    <source>
        <dbReference type="ARBA" id="ARBA00022763"/>
    </source>
</evidence>
<keyword evidence="4" id="KW-0228">DNA excision</keyword>
<dbReference type="GO" id="GO:0009411">
    <property type="term" value="P:response to UV"/>
    <property type="evidence" value="ECO:0007669"/>
    <property type="project" value="InterPro"/>
</dbReference>
<accession>A0A7W9EX23</accession>
<dbReference type="PANTHER" id="PTHR31290">
    <property type="entry name" value="UV-DAMAGE ENDONUCLEASE"/>
    <property type="match status" value="1"/>
</dbReference>
<dbReference type="Gene3D" id="3.20.20.150">
    <property type="entry name" value="Divalent-metal-dependent TIM barrel enzymes"/>
    <property type="match status" value="1"/>
</dbReference>
<evidence type="ECO:0000256" key="4">
    <source>
        <dbReference type="ARBA" id="ARBA00022769"/>
    </source>
</evidence>
<dbReference type="EC" id="3.-.-.-" evidence="8"/>
<dbReference type="InterPro" id="IPR036237">
    <property type="entry name" value="Xyl_isomerase-like_sf"/>
</dbReference>
<feature type="region of interest" description="Disordered" evidence="7">
    <location>
        <begin position="372"/>
        <end position="392"/>
    </location>
</feature>
<evidence type="ECO:0000256" key="1">
    <source>
        <dbReference type="ARBA" id="ARBA00022722"/>
    </source>
</evidence>
<dbReference type="SUPFAM" id="SSF51658">
    <property type="entry name" value="Xylose isomerase-like"/>
    <property type="match status" value="1"/>
</dbReference>
<dbReference type="PANTHER" id="PTHR31290:SF5">
    <property type="entry name" value="UV-DAMAGE ENDONUCLEASE"/>
    <property type="match status" value="1"/>
</dbReference>
<dbReference type="GO" id="GO:0006289">
    <property type="term" value="P:nucleotide-excision repair"/>
    <property type="evidence" value="ECO:0007669"/>
    <property type="project" value="InterPro"/>
</dbReference>
<evidence type="ECO:0000256" key="7">
    <source>
        <dbReference type="SAM" id="MobiDB-lite"/>
    </source>
</evidence>
<reference evidence="8 9" key="1">
    <citation type="submission" date="2020-08" db="EMBL/GenBank/DDBJ databases">
        <title>Genomic Encyclopedia of Type Strains, Phase IV (KMG-IV): sequencing the most valuable type-strain genomes for metagenomic binning, comparative biology and taxonomic classification.</title>
        <authorList>
            <person name="Goeker M."/>
        </authorList>
    </citation>
    <scope>NUCLEOTIDE SEQUENCE [LARGE SCALE GENOMIC DNA]</scope>
    <source>
        <strain evidence="8 9">DSM 100044</strain>
    </source>
</reference>
<name>A0A7W9EX23_9SPHN</name>
<evidence type="ECO:0000313" key="8">
    <source>
        <dbReference type="EMBL" id="MBB5716123.1"/>
    </source>
</evidence>
<evidence type="ECO:0000256" key="2">
    <source>
        <dbReference type="ARBA" id="ARBA00022759"/>
    </source>
</evidence>
<feature type="compositionally biased region" description="Acidic residues" evidence="7">
    <location>
        <begin position="376"/>
        <end position="392"/>
    </location>
</feature>
<evidence type="ECO:0000256" key="6">
    <source>
        <dbReference type="ARBA" id="ARBA00023204"/>
    </source>
</evidence>
<keyword evidence="3" id="KW-0227">DNA damage</keyword>
<keyword evidence="2 8" id="KW-0255">Endonuclease</keyword>
<organism evidence="8 9">
    <name type="scientific">Sphingomonas aerophila</name>
    <dbReference type="NCBI Taxonomy" id="1344948"/>
    <lineage>
        <taxon>Bacteria</taxon>
        <taxon>Pseudomonadati</taxon>
        <taxon>Pseudomonadota</taxon>
        <taxon>Alphaproteobacteria</taxon>
        <taxon>Sphingomonadales</taxon>
        <taxon>Sphingomonadaceae</taxon>
        <taxon>Sphingomonas</taxon>
    </lineage>
</organism>
<dbReference type="GO" id="GO:0004519">
    <property type="term" value="F:endonuclease activity"/>
    <property type="evidence" value="ECO:0007669"/>
    <property type="project" value="UniProtKB-KW"/>
</dbReference>
<dbReference type="Pfam" id="PF03851">
    <property type="entry name" value="UvdE"/>
    <property type="match status" value="1"/>
</dbReference>
<keyword evidence="5 8" id="KW-0378">Hydrolase</keyword>
<dbReference type="Proteomes" id="UP000546200">
    <property type="component" value="Unassembled WGS sequence"/>
</dbReference>
<proteinExistence type="predicted"/>
<dbReference type="InterPro" id="IPR004601">
    <property type="entry name" value="UvdE"/>
</dbReference>
<dbReference type="RefSeq" id="WP_184059108.1">
    <property type="nucleotide sequence ID" value="NZ_JACIJK010000009.1"/>
</dbReference>
<keyword evidence="9" id="KW-1185">Reference proteome</keyword>
<evidence type="ECO:0000256" key="5">
    <source>
        <dbReference type="ARBA" id="ARBA00022801"/>
    </source>
</evidence>
<keyword evidence="1" id="KW-0540">Nuclease</keyword>
<gene>
    <name evidence="8" type="ORF">FHS94_002983</name>
</gene>
<dbReference type="AlphaFoldDB" id="A0A7W9EX23"/>
<dbReference type="EMBL" id="JACIJK010000009">
    <property type="protein sequence ID" value="MBB5716123.1"/>
    <property type="molecule type" value="Genomic_DNA"/>
</dbReference>
<dbReference type="NCBIfam" id="TIGR00629">
    <property type="entry name" value="uvde"/>
    <property type="match status" value="1"/>
</dbReference>